<sequence>MPNSPVACLSAFLVVSLLALPSNAQNRSTEQEEAGITDQTAECQPYDYPPVDAAIGNFPVNWATATILPNDIAAAAKYQSIVGLIPNIAPKGTQPGSLDGVFDGSYNDTDPDCWWTSTGCTIPKHPGIPADIITTPEPSSLGYGFDDGPNCSHNAFYDYLWQKNQKATMYYIGSNVMDYPLEAQRALKDGHEICVHTWSHHYMTALTNEQLFAEFWYAIKLVVGVTPTCWRPPYGDIDDRVRAVAQAMGLRSILWTYDSEDWSEGDAGVTPASIDANYQGLISAAENGTFATAGTIMLTHELNNFTMSEAMKFHDQLGTVFKYLVPVGVALNVTQPYVESGYSLPTFQQYISGITMSNGSSSSSGSGNGQTPAGSSGSNPSSSNGQGSSSNKSAGSRSAVSSGGVSIALLGVIATVLVRLSGL</sequence>
<evidence type="ECO:0000313" key="1">
    <source>
        <dbReference type="EMBL" id="KAH7910673.1"/>
    </source>
</evidence>
<dbReference type="Proteomes" id="UP000790377">
    <property type="component" value="Unassembled WGS sequence"/>
</dbReference>
<proteinExistence type="predicted"/>
<evidence type="ECO:0000313" key="2">
    <source>
        <dbReference type="Proteomes" id="UP000790377"/>
    </source>
</evidence>
<dbReference type="EMBL" id="MU267704">
    <property type="protein sequence ID" value="KAH7910673.1"/>
    <property type="molecule type" value="Genomic_DNA"/>
</dbReference>
<accession>A0ACB8AC44</accession>
<reference evidence="1" key="1">
    <citation type="journal article" date="2021" name="New Phytol.">
        <title>Evolutionary innovations through gain and loss of genes in the ectomycorrhizal Boletales.</title>
        <authorList>
            <person name="Wu G."/>
            <person name="Miyauchi S."/>
            <person name="Morin E."/>
            <person name="Kuo A."/>
            <person name="Drula E."/>
            <person name="Varga T."/>
            <person name="Kohler A."/>
            <person name="Feng B."/>
            <person name="Cao Y."/>
            <person name="Lipzen A."/>
            <person name="Daum C."/>
            <person name="Hundley H."/>
            <person name="Pangilinan J."/>
            <person name="Johnson J."/>
            <person name="Barry K."/>
            <person name="LaButti K."/>
            <person name="Ng V."/>
            <person name="Ahrendt S."/>
            <person name="Min B."/>
            <person name="Choi I.G."/>
            <person name="Park H."/>
            <person name="Plett J.M."/>
            <person name="Magnuson J."/>
            <person name="Spatafora J.W."/>
            <person name="Nagy L.G."/>
            <person name="Henrissat B."/>
            <person name="Grigoriev I.V."/>
            <person name="Yang Z.L."/>
            <person name="Xu J."/>
            <person name="Martin F.M."/>
        </authorList>
    </citation>
    <scope>NUCLEOTIDE SEQUENCE</scope>
    <source>
        <strain evidence="1">ATCC 28755</strain>
    </source>
</reference>
<keyword evidence="2" id="KW-1185">Reference proteome</keyword>
<organism evidence="1 2">
    <name type="scientific">Hygrophoropsis aurantiaca</name>
    <dbReference type="NCBI Taxonomy" id="72124"/>
    <lineage>
        <taxon>Eukaryota</taxon>
        <taxon>Fungi</taxon>
        <taxon>Dikarya</taxon>
        <taxon>Basidiomycota</taxon>
        <taxon>Agaricomycotina</taxon>
        <taxon>Agaricomycetes</taxon>
        <taxon>Agaricomycetidae</taxon>
        <taxon>Boletales</taxon>
        <taxon>Coniophorineae</taxon>
        <taxon>Hygrophoropsidaceae</taxon>
        <taxon>Hygrophoropsis</taxon>
    </lineage>
</organism>
<name>A0ACB8AC44_9AGAM</name>
<protein>
    <submittedName>
        <fullName evidence="1">Carbohydrate esterase family 4 protein</fullName>
    </submittedName>
</protein>
<gene>
    <name evidence="1" type="ORF">BJ138DRAFT_1008253</name>
</gene>
<comment type="caution">
    <text evidence="1">The sequence shown here is derived from an EMBL/GenBank/DDBJ whole genome shotgun (WGS) entry which is preliminary data.</text>
</comment>